<evidence type="ECO:0000259" key="4">
    <source>
        <dbReference type="PROSITE" id="PS50111"/>
    </source>
</evidence>
<dbReference type="InterPro" id="IPR046342">
    <property type="entry name" value="CBS_dom_sf"/>
</dbReference>
<organism evidence="5 6">
    <name type="scientific">Paenibacillus amylolyticus</name>
    <dbReference type="NCBI Taxonomy" id="1451"/>
    <lineage>
        <taxon>Bacteria</taxon>
        <taxon>Bacillati</taxon>
        <taxon>Bacillota</taxon>
        <taxon>Bacilli</taxon>
        <taxon>Bacillales</taxon>
        <taxon>Paenibacillaceae</taxon>
        <taxon>Paenibacillus</taxon>
    </lineage>
</organism>
<dbReference type="Gene3D" id="1.10.287.950">
    <property type="entry name" value="Methyl-accepting chemotaxis protein"/>
    <property type="match status" value="1"/>
</dbReference>
<dbReference type="InterPro" id="IPR004090">
    <property type="entry name" value="Chemotax_Me-accpt_rcpt"/>
</dbReference>
<feature type="domain" description="Methyl-accepting transducer" evidence="4">
    <location>
        <begin position="174"/>
        <end position="390"/>
    </location>
</feature>
<keyword evidence="1 3" id="KW-0807">Transducer</keyword>
<dbReference type="SUPFAM" id="SSF54631">
    <property type="entry name" value="CBS-domain pair"/>
    <property type="match status" value="1"/>
</dbReference>
<dbReference type="AlphaFoldDB" id="A0AAP5LL16"/>
<evidence type="ECO:0000256" key="3">
    <source>
        <dbReference type="PROSITE-ProRule" id="PRU00284"/>
    </source>
</evidence>
<dbReference type="Pfam" id="PF00571">
    <property type="entry name" value="CBS"/>
    <property type="match status" value="2"/>
</dbReference>
<reference evidence="5" key="1">
    <citation type="submission" date="2023-07" db="EMBL/GenBank/DDBJ databases">
        <title>Sorghum-associated microbial communities from plants grown in Nebraska, USA.</title>
        <authorList>
            <person name="Schachtman D."/>
        </authorList>
    </citation>
    <scope>NUCLEOTIDE SEQUENCE</scope>
    <source>
        <strain evidence="5">BE80</strain>
    </source>
</reference>
<dbReference type="GO" id="GO:0007165">
    <property type="term" value="P:signal transduction"/>
    <property type="evidence" value="ECO:0007669"/>
    <property type="project" value="UniProtKB-KW"/>
</dbReference>
<dbReference type="Proteomes" id="UP001254832">
    <property type="component" value="Unassembled WGS sequence"/>
</dbReference>
<dbReference type="SUPFAM" id="SSF58104">
    <property type="entry name" value="Methyl-accepting chemotaxis protein (MCP) signaling domain"/>
    <property type="match status" value="1"/>
</dbReference>
<evidence type="ECO:0000313" key="5">
    <source>
        <dbReference type="EMBL" id="MDR6722601.1"/>
    </source>
</evidence>
<dbReference type="PRINTS" id="PR00260">
    <property type="entry name" value="CHEMTRNSDUCR"/>
</dbReference>
<dbReference type="PANTHER" id="PTHR32089:SF112">
    <property type="entry name" value="LYSOZYME-LIKE PROTEIN-RELATED"/>
    <property type="match status" value="1"/>
</dbReference>
<dbReference type="Pfam" id="PF00015">
    <property type="entry name" value="MCPsignal"/>
    <property type="match status" value="1"/>
</dbReference>
<dbReference type="PANTHER" id="PTHR32089">
    <property type="entry name" value="METHYL-ACCEPTING CHEMOTAXIS PROTEIN MCPB"/>
    <property type="match status" value="1"/>
</dbReference>
<gene>
    <name evidence="5" type="ORF">J2W91_001049</name>
</gene>
<dbReference type="GO" id="GO:0016020">
    <property type="term" value="C:membrane"/>
    <property type="evidence" value="ECO:0007669"/>
    <property type="project" value="InterPro"/>
</dbReference>
<evidence type="ECO:0000256" key="2">
    <source>
        <dbReference type="ARBA" id="ARBA00029447"/>
    </source>
</evidence>
<dbReference type="InterPro" id="IPR004089">
    <property type="entry name" value="MCPsignal_dom"/>
</dbReference>
<evidence type="ECO:0000256" key="1">
    <source>
        <dbReference type="ARBA" id="ARBA00023224"/>
    </source>
</evidence>
<name>A0AAP5LL16_PAEAM</name>
<dbReference type="RefSeq" id="WP_056695445.1">
    <property type="nucleotide sequence ID" value="NZ_JAVDTR010000002.1"/>
</dbReference>
<sequence length="393" mass="43624">MPMLLEARPLDLSEQDSHVQENITQMKEVQKPENTLLKHPLSIRDYCREVPVVHVHTTCGEAASMLNANEAYPCIVMCDEQMKPLGLLMRETLYRLLNGRFAADLFYRKAVQHVVDSLPVIVDVSADAPSIIDIALKREEQHFYDCILVTEEDKLLGVLTVRDMMFLSRKLQHQASEERIRTITESRQEIARINESVTSLVQAAGQAGEEAQRIMHLSEDGERSLTQVEMSYQRVYRHMEGQRQHTNVMLDSIQTGAGMASSIRSLADQSALLAMNASIEAAHAGEYGRGFQVVAGEIRLLAKQTREVAGNMSSLLEGIGDLTKQTVESIRASAAEIDDSSSHVTAGELAFRELNSAVAGMSRVAEGIASEGERAADMALHIRTQLKEMARSY</sequence>
<comment type="similarity">
    <text evidence="2">Belongs to the methyl-accepting chemotaxis (MCP) protein family.</text>
</comment>
<accession>A0AAP5LL16</accession>
<dbReference type="GO" id="GO:0006935">
    <property type="term" value="P:chemotaxis"/>
    <property type="evidence" value="ECO:0007669"/>
    <property type="project" value="InterPro"/>
</dbReference>
<dbReference type="EMBL" id="JAVDTR010000002">
    <property type="protein sequence ID" value="MDR6722601.1"/>
    <property type="molecule type" value="Genomic_DNA"/>
</dbReference>
<dbReference type="SMART" id="SM00283">
    <property type="entry name" value="MA"/>
    <property type="match status" value="1"/>
</dbReference>
<dbReference type="PROSITE" id="PS50111">
    <property type="entry name" value="CHEMOTAXIS_TRANSDUC_2"/>
    <property type="match status" value="1"/>
</dbReference>
<comment type="caution">
    <text evidence="5">The sequence shown here is derived from an EMBL/GenBank/DDBJ whole genome shotgun (WGS) entry which is preliminary data.</text>
</comment>
<evidence type="ECO:0000313" key="6">
    <source>
        <dbReference type="Proteomes" id="UP001254832"/>
    </source>
</evidence>
<proteinExistence type="inferred from homology"/>
<protein>
    <submittedName>
        <fullName evidence="5">Methyl-accepting chemotaxis protein</fullName>
    </submittedName>
</protein>
<dbReference type="Gene3D" id="3.10.580.10">
    <property type="entry name" value="CBS-domain"/>
    <property type="match status" value="1"/>
</dbReference>
<dbReference type="InterPro" id="IPR000644">
    <property type="entry name" value="CBS_dom"/>
</dbReference>
<dbReference type="GO" id="GO:0004888">
    <property type="term" value="F:transmembrane signaling receptor activity"/>
    <property type="evidence" value="ECO:0007669"/>
    <property type="project" value="InterPro"/>
</dbReference>